<dbReference type="InterPro" id="IPR039421">
    <property type="entry name" value="Type_1_exporter"/>
</dbReference>
<reference evidence="4 5" key="1">
    <citation type="journal article" date="2019" name="Int. J. Syst. Evol. Microbiol.">
        <title>The Global Catalogue of Microorganisms (GCM) 10K type strain sequencing project: providing services to taxonomists for standard genome sequencing and annotation.</title>
        <authorList>
            <consortium name="The Broad Institute Genomics Platform"/>
            <consortium name="The Broad Institute Genome Sequencing Center for Infectious Disease"/>
            <person name="Wu L."/>
            <person name="Ma J."/>
        </authorList>
    </citation>
    <scope>NUCLEOTIDE SEQUENCE [LARGE SCALE GENOMIC DNA]</scope>
    <source>
        <strain evidence="4 5">JCM 7356</strain>
    </source>
</reference>
<evidence type="ECO:0000256" key="2">
    <source>
        <dbReference type="ARBA" id="ARBA00022840"/>
    </source>
</evidence>
<evidence type="ECO:0000313" key="4">
    <source>
        <dbReference type="EMBL" id="GAA2253826.1"/>
    </source>
</evidence>
<keyword evidence="5" id="KW-1185">Reference proteome</keyword>
<comment type="caution">
    <text evidence="4">The sequence shown here is derived from an EMBL/GenBank/DDBJ whole genome shotgun (WGS) entry which is preliminary data.</text>
</comment>
<dbReference type="Gene3D" id="3.40.50.300">
    <property type="entry name" value="P-loop containing nucleotide triphosphate hydrolases"/>
    <property type="match status" value="1"/>
</dbReference>
<gene>
    <name evidence="4" type="ORF">GCM10010430_41970</name>
</gene>
<keyword evidence="1" id="KW-0547">Nucleotide-binding</keyword>
<dbReference type="CDD" id="cd03228">
    <property type="entry name" value="ABCC_MRP_Like"/>
    <property type="match status" value="1"/>
</dbReference>
<dbReference type="PROSITE" id="PS50893">
    <property type="entry name" value="ABC_TRANSPORTER_2"/>
    <property type="match status" value="1"/>
</dbReference>
<accession>A0ABN3EBS3</accession>
<dbReference type="Pfam" id="PF00005">
    <property type="entry name" value="ABC_tran"/>
    <property type="match status" value="1"/>
</dbReference>
<dbReference type="EMBL" id="BAAATR010000018">
    <property type="protein sequence ID" value="GAA2253826.1"/>
    <property type="molecule type" value="Genomic_DNA"/>
</dbReference>
<sequence length="255" mass="27512">MTIPRGTVVALVGANGSGKSTLAHLLSGVYQPHSGRILWDDVDAAEADRDQLFASVAILAQNFQRWAFTVKANLFLGRPEYPCGQDQLDASATYADLHPVLDELPRGWDTLAAKGFEGGVQLSGGQWQKVALARTHLRVTTPGPAGRLPHLVVVDEPTSAMDAKAEIAAFERIRELADLGVTVVLITHRLAATAKADHIYVLDHGRLIEQGTHEQLMAQQPATQYREAYLLQAAQYETGTVPKQAAPAAKTATPH</sequence>
<dbReference type="PANTHER" id="PTHR43394:SF1">
    <property type="entry name" value="ATP-BINDING CASSETTE SUB-FAMILY B MEMBER 10, MITOCHONDRIAL"/>
    <property type="match status" value="1"/>
</dbReference>
<dbReference type="InterPro" id="IPR003593">
    <property type="entry name" value="AAA+_ATPase"/>
</dbReference>
<evidence type="ECO:0000259" key="3">
    <source>
        <dbReference type="PROSITE" id="PS50893"/>
    </source>
</evidence>
<dbReference type="SMART" id="SM00382">
    <property type="entry name" value="AAA"/>
    <property type="match status" value="1"/>
</dbReference>
<feature type="domain" description="ABC transporter" evidence="3">
    <location>
        <begin position="1"/>
        <end position="229"/>
    </location>
</feature>
<evidence type="ECO:0000313" key="5">
    <source>
        <dbReference type="Proteomes" id="UP001500305"/>
    </source>
</evidence>
<dbReference type="InterPro" id="IPR027417">
    <property type="entry name" value="P-loop_NTPase"/>
</dbReference>
<keyword evidence="2" id="KW-0067">ATP-binding</keyword>
<dbReference type="SUPFAM" id="SSF52540">
    <property type="entry name" value="P-loop containing nucleoside triphosphate hydrolases"/>
    <property type="match status" value="1"/>
</dbReference>
<dbReference type="RefSeq" id="WP_344637989.1">
    <property type="nucleotide sequence ID" value="NZ_BAAATR010000018.1"/>
</dbReference>
<name>A0ABN3EBS3_9ACTN</name>
<proteinExistence type="predicted"/>
<protein>
    <recommendedName>
        <fullName evidence="3">ABC transporter domain-containing protein</fullName>
    </recommendedName>
</protein>
<evidence type="ECO:0000256" key="1">
    <source>
        <dbReference type="ARBA" id="ARBA00022741"/>
    </source>
</evidence>
<dbReference type="PANTHER" id="PTHR43394">
    <property type="entry name" value="ATP-DEPENDENT PERMEASE MDL1, MITOCHONDRIAL"/>
    <property type="match status" value="1"/>
</dbReference>
<organism evidence="4 5">
    <name type="scientific">Kitasatospora cystarginea</name>
    <dbReference type="NCBI Taxonomy" id="58350"/>
    <lineage>
        <taxon>Bacteria</taxon>
        <taxon>Bacillati</taxon>
        <taxon>Actinomycetota</taxon>
        <taxon>Actinomycetes</taxon>
        <taxon>Kitasatosporales</taxon>
        <taxon>Streptomycetaceae</taxon>
        <taxon>Kitasatospora</taxon>
    </lineage>
</organism>
<dbReference type="InterPro" id="IPR003439">
    <property type="entry name" value="ABC_transporter-like_ATP-bd"/>
</dbReference>
<dbReference type="Proteomes" id="UP001500305">
    <property type="component" value="Unassembled WGS sequence"/>
</dbReference>